<dbReference type="STRING" id="200378.SAMN05216553_105364"/>
<dbReference type="SUPFAM" id="SSF144083">
    <property type="entry name" value="Magnesium transport protein CorA, transmembrane region"/>
    <property type="match status" value="1"/>
</dbReference>
<evidence type="ECO:0000256" key="2">
    <source>
        <dbReference type="ARBA" id="ARBA00009765"/>
    </source>
</evidence>
<evidence type="ECO:0000256" key="3">
    <source>
        <dbReference type="ARBA" id="ARBA00022448"/>
    </source>
</evidence>
<evidence type="ECO:0000256" key="1">
    <source>
        <dbReference type="ARBA" id="ARBA00004651"/>
    </source>
</evidence>
<dbReference type="GO" id="GO:0000287">
    <property type="term" value="F:magnesium ion binding"/>
    <property type="evidence" value="ECO:0007669"/>
    <property type="project" value="TreeGrafter"/>
</dbReference>
<dbReference type="SUPFAM" id="SSF143865">
    <property type="entry name" value="CorA soluble domain-like"/>
    <property type="match status" value="1"/>
</dbReference>
<dbReference type="Gene3D" id="1.20.58.340">
    <property type="entry name" value="Magnesium transport protein CorA, transmembrane region"/>
    <property type="match status" value="2"/>
</dbReference>
<dbReference type="PANTHER" id="PTHR46494">
    <property type="entry name" value="CORA FAMILY METAL ION TRANSPORTER (EUROFUNG)"/>
    <property type="match status" value="1"/>
</dbReference>
<reference evidence="10" key="1">
    <citation type="submission" date="2016-10" db="EMBL/GenBank/DDBJ databases">
        <authorList>
            <person name="Varghese N."/>
            <person name="Submissions S."/>
        </authorList>
    </citation>
    <scope>NUCLEOTIDE SEQUENCE [LARGE SCALE GENOMIC DNA]</scope>
    <source>
        <strain evidence="10">CGMCC 4.3506</strain>
    </source>
</reference>
<evidence type="ECO:0000256" key="8">
    <source>
        <dbReference type="SAM" id="Phobius"/>
    </source>
</evidence>
<name>A0A1G7RJ62_9PSEU</name>
<comment type="subcellular location">
    <subcellularLocation>
        <location evidence="1">Cell membrane</location>
        <topology evidence="1">Multi-pass membrane protein</topology>
    </subcellularLocation>
</comment>
<evidence type="ECO:0000256" key="6">
    <source>
        <dbReference type="ARBA" id="ARBA00022989"/>
    </source>
</evidence>
<evidence type="ECO:0000256" key="4">
    <source>
        <dbReference type="ARBA" id="ARBA00022475"/>
    </source>
</evidence>
<evidence type="ECO:0000313" key="9">
    <source>
        <dbReference type="EMBL" id="SDG10771.1"/>
    </source>
</evidence>
<dbReference type="EMBL" id="FNCC01000005">
    <property type="protein sequence ID" value="SDG10771.1"/>
    <property type="molecule type" value="Genomic_DNA"/>
</dbReference>
<dbReference type="InterPro" id="IPR045861">
    <property type="entry name" value="CorA_cytoplasmic_dom"/>
</dbReference>
<proteinExistence type="inferred from homology"/>
<keyword evidence="5 8" id="KW-0812">Transmembrane</keyword>
<comment type="similarity">
    <text evidence="2">Belongs to the CorA metal ion transporter (MIT) (TC 1.A.35) family.</text>
</comment>
<dbReference type="GO" id="GO:0050897">
    <property type="term" value="F:cobalt ion binding"/>
    <property type="evidence" value="ECO:0007669"/>
    <property type="project" value="TreeGrafter"/>
</dbReference>
<dbReference type="GO" id="GO:0005886">
    <property type="term" value="C:plasma membrane"/>
    <property type="evidence" value="ECO:0007669"/>
    <property type="project" value="UniProtKB-SubCell"/>
</dbReference>
<keyword evidence="10" id="KW-1185">Reference proteome</keyword>
<organism evidence="9 10">
    <name type="scientific">Lentzea fradiae</name>
    <dbReference type="NCBI Taxonomy" id="200378"/>
    <lineage>
        <taxon>Bacteria</taxon>
        <taxon>Bacillati</taxon>
        <taxon>Actinomycetota</taxon>
        <taxon>Actinomycetes</taxon>
        <taxon>Pseudonocardiales</taxon>
        <taxon>Pseudonocardiaceae</taxon>
        <taxon>Lentzea</taxon>
    </lineage>
</organism>
<feature type="transmembrane region" description="Helical" evidence="8">
    <location>
        <begin position="292"/>
        <end position="312"/>
    </location>
</feature>
<evidence type="ECO:0000313" key="10">
    <source>
        <dbReference type="Proteomes" id="UP000199623"/>
    </source>
</evidence>
<dbReference type="Gene3D" id="3.30.460.20">
    <property type="entry name" value="CorA soluble domain-like"/>
    <property type="match status" value="1"/>
</dbReference>
<keyword evidence="7 8" id="KW-0472">Membrane</keyword>
<protein>
    <submittedName>
        <fullName evidence="9">Magnesium transporter</fullName>
    </submittedName>
</protein>
<dbReference type="GO" id="GO:0015087">
    <property type="term" value="F:cobalt ion transmembrane transporter activity"/>
    <property type="evidence" value="ECO:0007669"/>
    <property type="project" value="TreeGrafter"/>
</dbReference>
<dbReference type="RefSeq" id="WP_176946740.1">
    <property type="nucleotide sequence ID" value="NZ_FNCC01000005.1"/>
</dbReference>
<dbReference type="InterPro" id="IPR045863">
    <property type="entry name" value="CorA_TM1_TM2"/>
</dbReference>
<accession>A0A1G7RJ62</accession>
<dbReference type="CDD" id="cd12822">
    <property type="entry name" value="TmCorA-like"/>
    <property type="match status" value="1"/>
</dbReference>
<feature type="transmembrane region" description="Helical" evidence="8">
    <location>
        <begin position="262"/>
        <end position="280"/>
    </location>
</feature>
<evidence type="ECO:0000256" key="5">
    <source>
        <dbReference type="ARBA" id="ARBA00022692"/>
    </source>
</evidence>
<keyword evidence="6 8" id="KW-1133">Transmembrane helix</keyword>
<sequence>MGRTRLYRNGELAGSGFPVADVAGHLEDESSVVWFDLCAPSEDEITLLRDELGLHELAIEDAFTERQRPKVDRYPTHLFLSVYAVRYAGHEIRTCEVDVFVTRNALVTVRESEDYDLSGVQRRWDSAPALASSGVGFLLHGLLDDVVDGHYAAAEQLDDDIEALEDRIYDEKPHVGRKALQLRRALVQLRRVALPMREVLGTLLHREHQLVDDVMMPYYLDVKDHTLFTAELTESMRELVTNLREAEVAVQGNRLNSIMKKVTSWAAIIAVPTAISGYYGMNVPYPGFDQRWGFWVATAGILGLSWFLYVMFKRRDWL</sequence>
<keyword evidence="4" id="KW-1003">Cell membrane</keyword>
<gene>
    <name evidence="9" type="ORF">SAMN05216553_105364</name>
</gene>
<evidence type="ECO:0000256" key="7">
    <source>
        <dbReference type="ARBA" id="ARBA00023136"/>
    </source>
</evidence>
<dbReference type="AlphaFoldDB" id="A0A1G7RJ62"/>
<dbReference type="Pfam" id="PF01544">
    <property type="entry name" value="CorA"/>
    <property type="match status" value="1"/>
</dbReference>
<dbReference type="Proteomes" id="UP000199623">
    <property type="component" value="Unassembled WGS sequence"/>
</dbReference>
<dbReference type="PANTHER" id="PTHR46494:SF1">
    <property type="entry name" value="CORA FAMILY METAL ION TRANSPORTER (EUROFUNG)"/>
    <property type="match status" value="1"/>
</dbReference>
<keyword evidence="3" id="KW-0813">Transport</keyword>
<dbReference type="InterPro" id="IPR002523">
    <property type="entry name" value="MgTranspt_CorA/ZnTranspt_ZntB"/>
</dbReference>
<dbReference type="GO" id="GO:0015095">
    <property type="term" value="F:magnesium ion transmembrane transporter activity"/>
    <property type="evidence" value="ECO:0007669"/>
    <property type="project" value="TreeGrafter"/>
</dbReference>